<evidence type="ECO:0000313" key="2">
    <source>
        <dbReference type="Proteomes" id="UP001417504"/>
    </source>
</evidence>
<proteinExistence type="predicted"/>
<gene>
    <name evidence="1" type="ORF">Sjap_021274</name>
</gene>
<accession>A0AAP0ERX8</accession>
<sequence length="288" mass="31781">MAENRTGNQSEEDTVSGVIGVGYDRATDPSFTGSVHCTPICYLCVGIHAFPFEQLPTPLILTEAPSRSLPLSLYLSRISRSAARARALYLVISSEDLSEYVTSGIGRLGDVMASSTDSALTASCRYAVGLLIRGSRRGEMNGRRHDGIITTLLWSTRSSCVFVNRLCVWVSVGVWWGVHNSGVLCAQNSEPFITSVLTNDVRHRRHMTDEMSCGLCGGDSEDLDHILWGCPLSSLVWKNFKNPRQFEEMFMTPLNDWIIKNLCNNIGFMTIGWPTFFAHVVGYSGLGK</sequence>
<comment type="caution">
    <text evidence="1">The sequence shown here is derived from an EMBL/GenBank/DDBJ whole genome shotgun (WGS) entry which is preliminary data.</text>
</comment>
<protein>
    <recommendedName>
        <fullName evidence="3">Reverse transcriptase zinc-binding domain-containing protein</fullName>
    </recommendedName>
</protein>
<name>A0AAP0ERX8_9MAGN</name>
<reference evidence="1 2" key="1">
    <citation type="submission" date="2024-01" db="EMBL/GenBank/DDBJ databases">
        <title>Genome assemblies of Stephania.</title>
        <authorList>
            <person name="Yang L."/>
        </authorList>
    </citation>
    <scope>NUCLEOTIDE SEQUENCE [LARGE SCALE GENOMIC DNA]</scope>
    <source>
        <strain evidence="1">QJT</strain>
        <tissue evidence="1">Leaf</tissue>
    </source>
</reference>
<dbReference type="EMBL" id="JBBNAE010000009">
    <property type="protein sequence ID" value="KAK9095777.1"/>
    <property type="molecule type" value="Genomic_DNA"/>
</dbReference>
<organism evidence="1 2">
    <name type="scientific">Stephania japonica</name>
    <dbReference type="NCBI Taxonomy" id="461633"/>
    <lineage>
        <taxon>Eukaryota</taxon>
        <taxon>Viridiplantae</taxon>
        <taxon>Streptophyta</taxon>
        <taxon>Embryophyta</taxon>
        <taxon>Tracheophyta</taxon>
        <taxon>Spermatophyta</taxon>
        <taxon>Magnoliopsida</taxon>
        <taxon>Ranunculales</taxon>
        <taxon>Menispermaceae</taxon>
        <taxon>Menispermoideae</taxon>
        <taxon>Cissampelideae</taxon>
        <taxon>Stephania</taxon>
    </lineage>
</organism>
<keyword evidence="2" id="KW-1185">Reference proteome</keyword>
<evidence type="ECO:0000313" key="1">
    <source>
        <dbReference type="EMBL" id="KAK9095777.1"/>
    </source>
</evidence>
<dbReference type="AlphaFoldDB" id="A0AAP0ERX8"/>
<evidence type="ECO:0008006" key="3">
    <source>
        <dbReference type="Google" id="ProtNLM"/>
    </source>
</evidence>
<dbReference type="Proteomes" id="UP001417504">
    <property type="component" value="Unassembled WGS sequence"/>
</dbReference>